<dbReference type="InterPro" id="IPR036322">
    <property type="entry name" value="WD40_repeat_dom_sf"/>
</dbReference>
<feature type="compositionally biased region" description="Basic and acidic residues" evidence="1">
    <location>
        <begin position="538"/>
        <end position="557"/>
    </location>
</feature>
<dbReference type="OMA" id="YAGTECE"/>
<reference evidence="2 3" key="1">
    <citation type="journal article" date="2010" name="Nat. Biotechnol.">
        <title>Genome sequence of the model mushroom Schizophyllum commune.</title>
        <authorList>
            <person name="Ohm R.A."/>
            <person name="de Jong J.F."/>
            <person name="Lugones L.G."/>
            <person name="Aerts A."/>
            <person name="Kothe E."/>
            <person name="Stajich J.E."/>
            <person name="de Vries R.P."/>
            <person name="Record E."/>
            <person name="Levasseur A."/>
            <person name="Baker S.E."/>
            <person name="Bartholomew K.A."/>
            <person name="Coutinho P.M."/>
            <person name="Erdmann S."/>
            <person name="Fowler T.J."/>
            <person name="Gathman A.C."/>
            <person name="Lombard V."/>
            <person name="Henrissat B."/>
            <person name="Knabe N."/>
            <person name="Kuees U."/>
            <person name="Lilly W.W."/>
            <person name="Lindquist E."/>
            <person name="Lucas S."/>
            <person name="Magnuson J.K."/>
            <person name="Piumi F."/>
            <person name="Raudaskoski M."/>
            <person name="Salamov A."/>
            <person name="Schmutz J."/>
            <person name="Schwarze F.W.M.R."/>
            <person name="vanKuyk P.A."/>
            <person name="Horton J.S."/>
            <person name="Grigoriev I.V."/>
            <person name="Woesten H.A.B."/>
        </authorList>
    </citation>
    <scope>NUCLEOTIDE SEQUENCE [LARGE SCALE GENOMIC DNA]</scope>
    <source>
        <strain evidence="3">H4-8 / FGSC 9210</strain>
    </source>
</reference>
<dbReference type="InParanoid" id="D8PQW5"/>
<dbReference type="GeneID" id="9585001"/>
<feature type="compositionally biased region" description="Acidic residues" evidence="1">
    <location>
        <begin position="558"/>
        <end position="575"/>
    </location>
</feature>
<feature type="region of interest" description="Disordered" evidence="1">
    <location>
        <begin position="534"/>
        <end position="578"/>
    </location>
</feature>
<dbReference type="RefSeq" id="XP_003037369.1">
    <property type="nucleotide sequence ID" value="XM_003037323.1"/>
</dbReference>
<dbReference type="AlphaFoldDB" id="D8PQW5"/>
<protein>
    <recommendedName>
        <fullName evidence="4">WD40 repeat-like protein</fullName>
    </recommendedName>
</protein>
<dbReference type="HOGENOM" id="CLU_025074_0_0_1"/>
<evidence type="ECO:0000313" key="3">
    <source>
        <dbReference type="Proteomes" id="UP000007431"/>
    </source>
</evidence>
<gene>
    <name evidence="2" type="ORF">SCHCODRAFT_104107</name>
</gene>
<dbReference type="SUPFAM" id="SSF50978">
    <property type="entry name" value="WD40 repeat-like"/>
    <property type="match status" value="1"/>
</dbReference>
<dbReference type="Gene3D" id="2.130.10.10">
    <property type="entry name" value="YVTN repeat-like/Quinoprotein amine dehydrogenase"/>
    <property type="match status" value="1"/>
</dbReference>
<dbReference type="OrthoDB" id="548949at2759"/>
<keyword evidence="3" id="KW-1185">Reference proteome</keyword>
<evidence type="ECO:0008006" key="4">
    <source>
        <dbReference type="Google" id="ProtNLM"/>
    </source>
</evidence>
<organism evidence="3">
    <name type="scientific">Schizophyllum commune (strain H4-8 / FGSC 9210)</name>
    <name type="common">Split gill fungus</name>
    <dbReference type="NCBI Taxonomy" id="578458"/>
    <lineage>
        <taxon>Eukaryota</taxon>
        <taxon>Fungi</taxon>
        <taxon>Dikarya</taxon>
        <taxon>Basidiomycota</taxon>
        <taxon>Agaricomycotina</taxon>
        <taxon>Agaricomycetes</taxon>
        <taxon>Agaricomycetidae</taxon>
        <taxon>Agaricales</taxon>
        <taxon>Schizophyllaceae</taxon>
        <taxon>Schizophyllum</taxon>
    </lineage>
</organism>
<name>D8PQW5_SCHCM</name>
<dbReference type="eggNOG" id="ENOG502SHN3">
    <property type="taxonomic scope" value="Eukaryota"/>
</dbReference>
<accession>D8PQW5</accession>
<feature type="non-terminal residue" evidence="2">
    <location>
        <position position="630"/>
    </location>
</feature>
<evidence type="ECO:0000313" key="2">
    <source>
        <dbReference type="EMBL" id="EFJ02467.1"/>
    </source>
</evidence>
<evidence type="ECO:0000256" key="1">
    <source>
        <dbReference type="SAM" id="MobiDB-lite"/>
    </source>
</evidence>
<dbReference type="InterPro" id="IPR015943">
    <property type="entry name" value="WD40/YVTN_repeat-like_dom_sf"/>
</dbReference>
<sequence length="630" mass="69556">MTSPYLTALRDLETRYETLVAKLERVNKKYSDSHEDDSKELLAIMSAACKNARDAAKHPNALDTLQNLLQGTNALLDKAVDTAYDSDGNSSTSCPRDEFLEIMKADIMRRLPPGAAPPVLNVPRPAEFHTTPKPHSNTSPLARFRSDDAIPAIPSSASVAQAVYYGCCSISSEERMPPPGRIITAPNSDVLLMTGSTGYKERDPFVDYYDLSTAPSGKGMPKDKVLKKIGLLDIAHNIAIDTNRKLLWAADEDRAKSFSYDPNNLLLPVHTLDCERSGPLAIVDGGARILRGGEGGIDVWNIDQLPTHGPDGSSRIGKGKISLGDTWRDIEDTDYVERSTGTPRTSSIDFSGSIDQWHLPSWWNTGGTLKALTAAEKDQSTVLARDLRDGAKITMRHLGHGGSINSVTSSDEDPNSFLTAANDGFVRMFDVREPTPKLTIDAGERSEFIFSALYVHVNGIPVIFTGGAYKTQCIRVWDPRAKKTVYELATGNNFVQSLAWDAPRSTLYAATECDALDRAGTRHGYRIARIPVDDDGIHDERGKPAEEPPKKRARMDVGDGDDSDDSFASEDEYDEERGWPKRSYHDEKYFGYAWDCGDHRLIRYRFGLDADPTIVPEYGDAYPGEENNNW</sequence>
<dbReference type="Proteomes" id="UP000007431">
    <property type="component" value="Unassembled WGS sequence"/>
</dbReference>
<dbReference type="VEuPathDB" id="FungiDB:SCHCODRAFT_02565817"/>
<dbReference type="EMBL" id="GL377302">
    <property type="protein sequence ID" value="EFJ02467.1"/>
    <property type="molecule type" value="Genomic_DNA"/>
</dbReference>
<proteinExistence type="predicted"/>
<dbReference type="KEGG" id="scm:SCHCO_02565817"/>